<evidence type="ECO:0000256" key="3">
    <source>
        <dbReference type="ARBA" id="ARBA00023163"/>
    </source>
</evidence>
<dbReference type="Pfam" id="PF13411">
    <property type="entry name" value="MerR_1"/>
    <property type="match status" value="1"/>
</dbReference>
<keyword evidence="1" id="KW-0805">Transcription regulation</keyword>
<evidence type="ECO:0000313" key="5">
    <source>
        <dbReference type="EMBL" id="GHE18938.1"/>
    </source>
</evidence>
<dbReference type="SUPFAM" id="SSF46955">
    <property type="entry name" value="Putative DNA-binding domain"/>
    <property type="match status" value="1"/>
</dbReference>
<dbReference type="PROSITE" id="PS00552">
    <property type="entry name" value="HTH_MERR_1"/>
    <property type="match status" value="1"/>
</dbReference>
<keyword evidence="3" id="KW-0804">Transcription</keyword>
<keyword evidence="6" id="KW-1185">Reference proteome</keyword>
<reference evidence="6" key="1">
    <citation type="journal article" date="2019" name="Int. J. Syst. Evol. Microbiol.">
        <title>The Global Catalogue of Microorganisms (GCM) 10K type strain sequencing project: providing services to taxonomists for standard genome sequencing and annotation.</title>
        <authorList>
            <consortium name="The Broad Institute Genomics Platform"/>
            <consortium name="The Broad Institute Genome Sequencing Center for Infectious Disease"/>
            <person name="Wu L."/>
            <person name="Ma J."/>
        </authorList>
    </citation>
    <scope>NUCLEOTIDE SEQUENCE [LARGE SCALE GENOMIC DNA]</scope>
    <source>
        <strain evidence="6">CGMCC 1.12791</strain>
    </source>
</reference>
<dbReference type="EMBL" id="BNAD01000015">
    <property type="protein sequence ID" value="GHE18938.1"/>
    <property type="molecule type" value="Genomic_DNA"/>
</dbReference>
<dbReference type="PROSITE" id="PS50937">
    <property type="entry name" value="HTH_MERR_2"/>
    <property type="match status" value="1"/>
</dbReference>
<keyword evidence="2" id="KW-0238">DNA-binding</keyword>
<name>A0ABQ3HMN4_9ACTN</name>
<accession>A0ABQ3HMN4</accession>
<protein>
    <recommendedName>
        <fullName evidence="4">HTH merR-type domain-containing protein</fullName>
    </recommendedName>
</protein>
<comment type="caution">
    <text evidence="5">The sequence shown here is derived from an EMBL/GenBank/DDBJ whole genome shotgun (WGS) entry which is preliminary data.</text>
</comment>
<proteinExistence type="predicted"/>
<evidence type="ECO:0000313" key="6">
    <source>
        <dbReference type="Proteomes" id="UP000597341"/>
    </source>
</evidence>
<dbReference type="PANTHER" id="PTHR30204:SF94">
    <property type="entry name" value="HEAVY METAL-DEPENDENT TRANSCRIPTIONAL REGULATOR HI_0293-RELATED"/>
    <property type="match status" value="1"/>
</dbReference>
<evidence type="ECO:0000259" key="4">
    <source>
        <dbReference type="PROSITE" id="PS50937"/>
    </source>
</evidence>
<evidence type="ECO:0000256" key="1">
    <source>
        <dbReference type="ARBA" id="ARBA00023015"/>
    </source>
</evidence>
<dbReference type="Gene3D" id="1.10.1660.10">
    <property type="match status" value="1"/>
</dbReference>
<dbReference type="InterPro" id="IPR047057">
    <property type="entry name" value="MerR_fam"/>
</dbReference>
<evidence type="ECO:0000256" key="2">
    <source>
        <dbReference type="ARBA" id="ARBA00023125"/>
    </source>
</evidence>
<sequence>MGDLPVGAVGEVEEIDVHVATVNVDVQEKVKRYAGPVLIGEVAESAGVTSQTIRFYEHEGLLPPPGRRGNGYRVYDRTTLNRLAFIRSAQSAGLTLAEIRSIIDVRDAGEVPCGHVTAVLQAKLDAVAARMRELEILASELDHLLERGRALDPGDCTDTDICHILSEAP</sequence>
<dbReference type="PANTHER" id="PTHR30204">
    <property type="entry name" value="REDOX-CYCLING DRUG-SENSING TRANSCRIPTIONAL ACTIVATOR SOXR"/>
    <property type="match status" value="1"/>
</dbReference>
<dbReference type="Proteomes" id="UP000597341">
    <property type="component" value="Unassembled WGS sequence"/>
</dbReference>
<dbReference type="InterPro" id="IPR000551">
    <property type="entry name" value="MerR-type_HTH_dom"/>
</dbReference>
<dbReference type="PRINTS" id="PR00040">
    <property type="entry name" value="HTHMERR"/>
</dbReference>
<dbReference type="SMART" id="SM00422">
    <property type="entry name" value="HTH_MERR"/>
    <property type="match status" value="1"/>
</dbReference>
<feature type="domain" description="HTH merR-type" evidence="4">
    <location>
        <begin position="39"/>
        <end position="105"/>
    </location>
</feature>
<dbReference type="CDD" id="cd04770">
    <property type="entry name" value="HTH_HMRTR"/>
    <property type="match status" value="1"/>
</dbReference>
<organism evidence="5 6">
    <name type="scientific">Nocardioides flavus</name>
    <name type="common">ex Wang et al. 2016</name>
    <dbReference type="NCBI Taxonomy" id="2058780"/>
    <lineage>
        <taxon>Bacteria</taxon>
        <taxon>Bacillati</taxon>
        <taxon>Actinomycetota</taxon>
        <taxon>Actinomycetes</taxon>
        <taxon>Propionibacteriales</taxon>
        <taxon>Nocardioidaceae</taxon>
        <taxon>Nocardioides</taxon>
    </lineage>
</organism>
<dbReference type="InterPro" id="IPR009061">
    <property type="entry name" value="DNA-bd_dom_put_sf"/>
</dbReference>
<gene>
    <name evidence="5" type="ORF">GCM10011376_35480</name>
</gene>